<dbReference type="AlphaFoldDB" id="A0A1H5H9P1"/>
<dbReference type="RefSeq" id="WP_141711475.1">
    <property type="nucleotide sequence ID" value="NZ_FNUC01000003.1"/>
</dbReference>
<proteinExistence type="predicted"/>
<reference evidence="7" key="1">
    <citation type="submission" date="2016-10" db="EMBL/GenBank/DDBJ databases">
        <authorList>
            <person name="Varghese N."/>
            <person name="Submissions S."/>
        </authorList>
    </citation>
    <scope>NUCLEOTIDE SEQUENCE [LARGE SCALE GENOMIC DNA]</scope>
    <source>
        <strain evidence="7">DSM 45237</strain>
    </source>
</reference>
<dbReference type="InterPro" id="IPR029060">
    <property type="entry name" value="PIN-like_dom_sf"/>
</dbReference>
<feature type="domain" description="PIN" evidence="5">
    <location>
        <begin position="4"/>
        <end position="96"/>
    </location>
</feature>
<name>A0A1H5H9P1_9ACTN</name>
<sequence length="108" mass="11614">MLERWTAGDHARRISAANWSETMQKIAFHGGDADRQGTLLTVLGVTVEPLTRDDAMRAAKLYPATRPAGLSLGDRCCLALAGRLQAPALTADQAWSGLDVGAEVRLLR</sequence>
<evidence type="ECO:0000256" key="2">
    <source>
        <dbReference type="ARBA" id="ARBA00022723"/>
    </source>
</evidence>
<dbReference type="GO" id="GO:0004518">
    <property type="term" value="F:nuclease activity"/>
    <property type="evidence" value="ECO:0007669"/>
    <property type="project" value="UniProtKB-KW"/>
</dbReference>
<evidence type="ECO:0000256" key="3">
    <source>
        <dbReference type="ARBA" id="ARBA00022801"/>
    </source>
</evidence>
<dbReference type="OrthoDB" id="286092at2"/>
<accession>A0A1H5H9P1</accession>
<evidence type="ECO:0000313" key="6">
    <source>
        <dbReference type="EMBL" id="SEE24679.1"/>
    </source>
</evidence>
<gene>
    <name evidence="6" type="ORF">SAMN04488561_0794</name>
</gene>
<evidence type="ECO:0000313" key="7">
    <source>
        <dbReference type="Proteomes" id="UP000181980"/>
    </source>
</evidence>
<keyword evidence="3" id="KW-0378">Hydrolase</keyword>
<evidence type="ECO:0000256" key="1">
    <source>
        <dbReference type="ARBA" id="ARBA00022722"/>
    </source>
</evidence>
<dbReference type="EMBL" id="FNUC01000003">
    <property type="protein sequence ID" value="SEE24679.1"/>
    <property type="molecule type" value="Genomic_DNA"/>
</dbReference>
<keyword evidence="7" id="KW-1185">Reference proteome</keyword>
<dbReference type="InterPro" id="IPR002716">
    <property type="entry name" value="PIN_dom"/>
</dbReference>
<dbReference type="GO" id="GO:0016787">
    <property type="term" value="F:hydrolase activity"/>
    <property type="evidence" value="ECO:0007669"/>
    <property type="project" value="UniProtKB-KW"/>
</dbReference>
<dbReference type="Proteomes" id="UP000181980">
    <property type="component" value="Unassembled WGS sequence"/>
</dbReference>
<dbReference type="Gene3D" id="3.40.50.1010">
    <property type="entry name" value="5'-nuclease"/>
    <property type="match status" value="1"/>
</dbReference>
<dbReference type="GO" id="GO:0046872">
    <property type="term" value="F:metal ion binding"/>
    <property type="evidence" value="ECO:0007669"/>
    <property type="project" value="UniProtKB-KW"/>
</dbReference>
<organism evidence="6 7">
    <name type="scientific">Jiangella alba</name>
    <dbReference type="NCBI Taxonomy" id="561176"/>
    <lineage>
        <taxon>Bacteria</taxon>
        <taxon>Bacillati</taxon>
        <taxon>Actinomycetota</taxon>
        <taxon>Actinomycetes</taxon>
        <taxon>Jiangellales</taxon>
        <taxon>Jiangellaceae</taxon>
        <taxon>Jiangella</taxon>
    </lineage>
</organism>
<protein>
    <submittedName>
        <fullName evidence="6">PIN domain nuclease, a component of toxin-antitoxin system (PIN domain)</fullName>
    </submittedName>
</protein>
<evidence type="ECO:0000256" key="4">
    <source>
        <dbReference type="ARBA" id="ARBA00022842"/>
    </source>
</evidence>
<dbReference type="SUPFAM" id="SSF88723">
    <property type="entry name" value="PIN domain-like"/>
    <property type="match status" value="1"/>
</dbReference>
<dbReference type="CDD" id="cd18682">
    <property type="entry name" value="PIN_VapC-like"/>
    <property type="match status" value="1"/>
</dbReference>
<keyword evidence="4" id="KW-0460">Magnesium</keyword>
<keyword evidence="1" id="KW-0540">Nuclease</keyword>
<dbReference type="STRING" id="561176.SAMN04488561_0794"/>
<evidence type="ECO:0000259" key="5">
    <source>
        <dbReference type="Pfam" id="PF01850"/>
    </source>
</evidence>
<dbReference type="Pfam" id="PF01850">
    <property type="entry name" value="PIN"/>
    <property type="match status" value="1"/>
</dbReference>
<keyword evidence="2" id="KW-0479">Metal-binding</keyword>